<protein>
    <submittedName>
        <fullName evidence="9">Iron ABC transporter permease</fullName>
    </submittedName>
</protein>
<feature type="transmembrane region" description="Helical" evidence="8">
    <location>
        <begin position="308"/>
        <end position="328"/>
    </location>
</feature>
<evidence type="ECO:0000256" key="5">
    <source>
        <dbReference type="ARBA" id="ARBA00022692"/>
    </source>
</evidence>
<keyword evidence="10" id="KW-1185">Reference proteome</keyword>
<reference evidence="9" key="1">
    <citation type="submission" date="2022-11" db="EMBL/GenBank/DDBJ databases">
        <title>Robbsia betulipollinis sp. nov., isolated from pollen of birch (Betula pendula).</title>
        <authorList>
            <person name="Shi H."/>
            <person name="Ambika Manirajan B."/>
            <person name="Ratering S."/>
            <person name="Geissler-Plaum R."/>
            <person name="Schnell S."/>
        </authorList>
    </citation>
    <scope>NUCLEOTIDE SEQUENCE</scope>
    <source>
        <strain evidence="9">Bb-Pol-6</strain>
    </source>
</reference>
<evidence type="ECO:0000256" key="8">
    <source>
        <dbReference type="SAM" id="Phobius"/>
    </source>
</evidence>
<name>A0ABT3ZUC7_9BURK</name>
<evidence type="ECO:0000256" key="4">
    <source>
        <dbReference type="ARBA" id="ARBA00022475"/>
    </source>
</evidence>
<comment type="caution">
    <text evidence="9">The sequence shown here is derived from an EMBL/GenBank/DDBJ whole genome shotgun (WGS) entry which is preliminary data.</text>
</comment>
<feature type="transmembrane region" description="Helical" evidence="8">
    <location>
        <begin position="335"/>
        <end position="354"/>
    </location>
</feature>
<keyword evidence="5 8" id="KW-0812">Transmembrane</keyword>
<feature type="transmembrane region" description="Helical" evidence="8">
    <location>
        <begin position="143"/>
        <end position="164"/>
    </location>
</feature>
<feature type="transmembrane region" description="Helical" evidence="8">
    <location>
        <begin position="25"/>
        <end position="45"/>
    </location>
</feature>
<keyword evidence="4" id="KW-1003">Cell membrane</keyword>
<feature type="transmembrane region" description="Helical" evidence="8">
    <location>
        <begin position="176"/>
        <end position="196"/>
    </location>
</feature>
<gene>
    <name evidence="9" type="ORF">OVY01_22180</name>
</gene>
<evidence type="ECO:0000256" key="7">
    <source>
        <dbReference type="ARBA" id="ARBA00023136"/>
    </source>
</evidence>
<accession>A0ABT3ZUC7</accession>
<sequence>MAEGHAAHTPPTLAARYRHGMHRRLLLLAVVVVLGGLAILADLAIGSGTLTVRQVVEALLHPSEVDAGTLVILRDIRMPITFTAALSGIGLALAGSLMQTSLDNPLAEPFTIGISSAAGCGAALAIVFQTSLAGFLPWLPPDLFVSLNAFLFALCTVLFISLFARSDGLGIETVTLLGIAIHFVFASILGMMQYFSDADQLQTLVFWLMGSLLKSSWLKVGINAGLVVVLLPLIFLNSRSITALRSFGDQAVTLGLNVPRMRFLMLFAAALLASSITATIGVVGFVGLVAPHIARLLVGEDQRLSLPMTAACGLLVMTLASIASKMILPGGILPIGMVTSLLGVPFFLAQILWLKKRSRR</sequence>
<dbReference type="Pfam" id="PF01032">
    <property type="entry name" value="FecCD"/>
    <property type="match status" value="1"/>
</dbReference>
<dbReference type="PANTHER" id="PTHR30472">
    <property type="entry name" value="FERRIC ENTEROBACTIN TRANSPORT SYSTEM PERMEASE PROTEIN"/>
    <property type="match status" value="1"/>
</dbReference>
<dbReference type="SUPFAM" id="SSF81345">
    <property type="entry name" value="ABC transporter involved in vitamin B12 uptake, BtuC"/>
    <property type="match status" value="1"/>
</dbReference>
<comment type="subcellular location">
    <subcellularLocation>
        <location evidence="1">Cell membrane</location>
        <topology evidence="1">Multi-pass membrane protein</topology>
    </subcellularLocation>
</comment>
<evidence type="ECO:0000313" key="9">
    <source>
        <dbReference type="EMBL" id="MCY0389852.1"/>
    </source>
</evidence>
<evidence type="ECO:0000256" key="3">
    <source>
        <dbReference type="ARBA" id="ARBA00022448"/>
    </source>
</evidence>
<evidence type="ECO:0000256" key="2">
    <source>
        <dbReference type="ARBA" id="ARBA00007935"/>
    </source>
</evidence>
<dbReference type="Gene3D" id="1.10.3470.10">
    <property type="entry name" value="ABC transporter involved in vitamin B12 uptake, BtuC"/>
    <property type="match status" value="1"/>
</dbReference>
<feature type="transmembrane region" description="Helical" evidence="8">
    <location>
        <begin position="263"/>
        <end position="288"/>
    </location>
</feature>
<dbReference type="EMBL" id="JAPMXC010000013">
    <property type="protein sequence ID" value="MCY0389852.1"/>
    <property type="molecule type" value="Genomic_DNA"/>
</dbReference>
<feature type="transmembrane region" description="Helical" evidence="8">
    <location>
        <begin position="110"/>
        <end position="131"/>
    </location>
</feature>
<dbReference type="CDD" id="cd06550">
    <property type="entry name" value="TM_ABC_iron-siderophores_like"/>
    <property type="match status" value="1"/>
</dbReference>
<proteinExistence type="inferred from homology"/>
<keyword evidence="7 8" id="KW-0472">Membrane</keyword>
<dbReference type="PANTHER" id="PTHR30472:SF25">
    <property type="entry name" value="ABC TRANSPORTER PERMEASE PROTEIN MJ0876-RELATED"/>
    <property type="match status" value="1"/>
</dbReference>
<dbReference type="InterPro" id="IPR000522">
    <property type="entry name" value="ABC_transptr_permease_BtuC"/>
</dbReference>
<dbReference type="InterPro" id="IPR037294">
    <property type="entry name" value="ABC_BtuC-like"/>
</dbReference>
<evidence type="ECO:0000256" key="1">
    <source>
        <dbReference type="ARBA" id="ARBA00004651"/>
    </source>
</evidence>
<keyword evidence="3" id="KW-0813">Transport</keyword>
<feature type="transmembrane region" description="Helical" evidence="8">
    <location>
        <begin position="216"/>
        <end position="236"/>
    </location>
</feature>
<feature type="transmembrane region" description="Helical" evidence="8">
    <location>
        <begin position="80"/>
        <end position="98"/>
    </location>
</feature>
<keyword evidence="6 8" id="KW-1133">Transmembrane helix</keyword>
<dbReference type="Proteomes" id="UP001082899">
    <property type="component" value="Unassembled WGS sequence"/>
</dbReference>
<evidence type="ECO:0000313" key="10">
    <source>
        <dbReference type="Proteomes" id="UP001082899"/>
    </source>
</evidence>
<evidence type="ECO:0000256" key="6">
    <source>
        <dbReference type="ARBA" id="ARBA00022989"/>
    </source>
</evidence>
<comment type="similarity">
    <text evidence="2">Belongs to the binding-protein-dependent transport system permease family. FecCD subfamily.</text>
</comment>
<organism evidence="9 10">
    <name type="scientific">Robbsia betulipollinis</name>
    <dbReference type="NCBI Taxonomy" id="2981849"/>
    <lineage>
        <taxon>Bacteria</taxon>
        <taxon>Pseudomonadati</taxon>
        <taxon>Pseudomonadota</taxon>
        <taxon>Betaproteobacteria</taxon>
        <taxon>Burkholderiales</taxon>
        <taxon>Burkholderiaceae</taxon>
        <taxon>Robbsia</taxon>
    </lineage>
</organism>